<proteinExistence type="predicted"/>
<protein>
    <submittedName>
        <fullName evidence="1">Uncharacterized protein</fullName>
    </submittedName>
</protein>
<organism evidence="1 2">
    <name type="scientific">Desulforamulus profundi</name>
    <dbReference type="NCBI Taxonomy" id="1383067"/>
    <lineage>
        <taxon>Bacteria</taxon>
        <taxon>Bacillati</taxon>
        <taxon>Bacillota</taxon>
        <taxon>Clostridia</taxon>
        <taxon>Eubacteriales</taxon>
        <taxon>Peptococcaceae</taxon>
        <taxon>Desulforamulus</taxon>
    </lineage>
</organism>
<accession>A0A2C6LM11</accession>
<comment type="caution">
    <text evidence="1">The sequence shown here is derived from an EMBL/GenBank/DDBJ whole genome shotgun (WGS) entry which is preliminary data.</text>
</comment>
<keyword evidence="2" id="KW-1185">Reference proteome</keyword>
<dbReference type="EMBL" id="AWQQ01000017">
    <property type="protein sequence ID" value="PHJ39630.1"/>
    <property type="molecule type" value="Genomic_DNA"/>
</dbReference>
<sequence>MKTLVLSVCTKDHIAIFGGRIKTEILPDFLKITPGGLLWSIGEHPDRCEILKEQLPELKYLERLRLFGPGGDLELRREDDAYRWRFIGPAGSKFDRRYQLRDFWAETGIQHLCRHDETLLLWGEKRGDRYYDGRFAAARLVYPLGEHTNKKRAVIKTRIYTYFGRPQFAWYYSLEEWEADEREN</sequence>
<gene>
    <name evidence="1" type="ORF">P378_01955</name>
</gene>
<name>A0A2C6LM11_9FIRM</name>
<dbReference type="Proteomes" id="UP000222564">
    <property type="component" value="Unassembled WGS sequence"/>
</dbReference>
<dbReference type="RefSeq" id="WP_180260928.1">
    <property type="nucleotide sequence ID" value="NZ_AWQQ01000017.1"/>
</dbReference>
<evidence type="ECO:0000313" key="1">
    <source>
        <dbReference type="EMBL" id="PHJ39630.1"/>
    </source>
</evidence>
<reference evidence="1 2" key="1">
    <citation type="submission" date="2013-09" db="EMBL/GenBank/DDBJ databases">
        <title>Biodegradation of hydrocarbons in the deep terrestrial subsurface : characterization of a microbial consortium composed of two Desulfotomaculum species originating from a deep geological formation.</title>
        <authorList>
            <person name="Aullo T."/>
            <person name="Berlendis S."/>
            <person name="Lascourreges J.-F."/>
            <person name="Dessort D."/>
            <person name="Saint-Laurent S."/>
            <person name="Schraauwers B."/>
            <person name="Mas J."/>
            <person name="Magot M."/>
            <person name="Ranchou-Peyruse A."/>
        </authorList>
    </citation>
    <scope>NUCLEOTIDE SEQUENCE [LARGE SCALE GENOMIC DNA]</scope>
    <source>
        <strain evidence="1 2">Bs107</strain>
    </source>
</reference>
<dbReference type="AlphaFoldDB" id="A0A2C6LM11"/>
<evidence type="ECO:0000313" key="2">
    <source>
        <dbReference type="Proteomes" id="UP000222564"/>
    </source>
</evidence>